<dbReference type="AlphaFoldDB" id="A0AAV1NSA1"/>
<evidence type="ECO:0000256" key="4">
    <source>
        <dbReference type="ARBA" id="ARBA00022846"/>
    </source>
</evidence>
<keyword evidence="15" id="KW-1185">Reference proteome</keyword>
<evidence type="ECO:0000256" key="3">
    <source>
        <dbReference type="ARBA" id="ARBA00013815"/>
    </source>
</evidence>
<feature type="domain" description="Dynein regulatory complex protein 1 C-terminal" evidence="13">
    <location>
        <begin position="632"/>
        <end position="691"/>
    </location>
</feature>
<evidence type="ECO:0000259" key="12">
    <source>
        <dbReference type="Pfam" id="PF14772"/>
    </source>
</evidence>
<feature type="coiled-coil region" evidence="10">
    <location>
        <begin position="96"/>
        <end position="207"/>
    </location>
</feature>
<dbReference type="GO" id="GO:0060285">
    <property type="term" value="P:cilium-dependent cell motility"/>
    <property type="evidence" value="ECO:0007669"/>
    <property type="project" value="TreeGrafter"/>
</dbReference>
<organism evidence="14 15">
    <name type="scientific">Scomber scombrus</name>
    <name type="common">Atlantic mackerel</name>
    <name type="synonym">Scomber vernalis</name>
    <dbReference type="NCBI Taxonomy" id="13677"/>
    <lineage>
        <taxon>Eukaryota</taxon>
        <taxon>Metazoa</taxon>
        <taxon>Chordata</taxon>
        <taxon>Craniata</taxon>
        <taxon>Vertebrata</taxon>
        <taxon>Euteleostomi</taxon>
        <taxon>Actinopterygii</taxon>
        <taxon>Neopterygii</taxon>
        <taxon>Teleostei</taxon>
        <taxon>Neoteleostei</taxon>
        <taxon>Acanthomorphata</taxon>
        <taxon>Pelagiaria</taxon>
        <taxon>Scombriformes</taxon>
        <taxon>Scombridae</taxon>
        <taxon>Scomber</taxon>
    </lineage>
</organism>
<dbReference type="GO" id="GO:0070286">
    <property type="term" value="P:axonemal dynein complex assembly"/>
    <property type="evidence" value="ECO:0007669"/>
    <property type="project" value="InterPro"/>
</dbReference>
<feature type="compositionally biased region" description="Basic and acidic residues" evidence="11">
    <location>
        <begin position="16"/>
        <end position="26"/>
    </location>
</feature>
<reference evidence="14 15" key="1">
    <citation type="submission" date="2024-01" db="EMBL/GenBank/DDBJ databases">
        <authorList>
            <person name="Alioto T."/>
            <person name="Alioto T."/>
            <person name="Gomez Garrido J."/>
        </authorList>
    </citation>
    <scope>NUCLEOTIDE SEQUENCE [LARGE SCALE GENOMIC DNA]</scope>
</reference>
<evidence type="ECO:0000256" key="1">
    <source>
        <dbReference type="ARBA" id="ARBA00004611"/>
    </source>
</evidence>
<dbReference type="Pfam" id="PF14775">
    <property type="entry name" value="NYD-SP28_assoc"/>
    <property type="match status" value="1"/>
</dbReference>
<dbReference type="InterPro" id="IPR039505">
    <property type="entry name" value="DRC1/2_N"/>
</dbReference>
<evidence type="ECO:0000256" key="9">
    <source>
        <dbReference type="ARBA" id="ARBA00046115"/>
    </source>
</evidence>
<evidence type="ECO:0000256" key="10">
    <source>
        <dbReference type="SAM" id="Coils"/>
    </source>
</evidence>
<dbReference type="GO" id="GO:0005858">
    <property type="term" value="C:axonemal dynein complex"/>
    <property type="evidence" value="ECO:0007669"/>
    <property type="project" value="InterPro"/>
</dbReference>
<evidence type="ECO:0000313" key="15">
    <source>
        <dbReference type="Proteomes" id="UP001314229"/>
    </source>
</evidence>
<accession>A0AAV1NSA1</accession>
<evidence type="ECO:0000313" key="14">
    <source>
        <dbReference type="EMBL" id="CAK6961863.1"/>
    </source>
</evidence>
<dbReference type="PANTHER" id="PTHR21625:SF1">
    <property type="entry name" value="DYNEIN REGULATORY COMPLEX PROTEIN 1"/>
    <property type="match status" value="1"/>
</dbReference>
<evidence type="ECO:0000256" key="6">
    <source>
        <dbReference type="ARBA" id="ARBA00023069"/>
    </source>
</evidence>
<comment type="similarity">
    <text evidence="2">Belongs to the DRC1 family.</text>
</comment>
<evidence type="ECO:0000259" key="13">
    <source>
        <dbReference type="Pfam" id="PF14775"/>
    </source>
</evidence>
<sequence length="697" mass="81172">MEEVDKDPQESPEPSVSEHQEADKGVSAEGPEEDTGADEEFSEESQSEEEEEEEEESEQFTTSQRIINLQRDLTTLVTNIQTAADAKESMRRKELEEARRTRLERLENDIKSSQEKFEEISRGWSMAKEKVVPQELQQALNSQQQLCAELIEDKKKLINDLQQELKVGDDRYVKDLRKQAEELDVMMERMEEQIKTLTQAYREELTQIESVYQQEREVLLTRHKIDWEQYTKELTDNQQMRIAEKYEKVEDFEVKIHNRMLENTDKFCITKFEQAEKSQVLEREHQQMKTSRMIINLKQKKEENEKDGHNMQLSHTKSRIVSLQSKVKDLTTVYARQEKQFKQKHWYLSEEYKRKIHQYERIQKKIRHFAVADARKFEEMWLMIEAEVKQLVEQALVFDSMICKQHLCLAWERPAMAFMELTGPLKPQKQSRSPTHQTFSQLFQTGQAAQCSKGMIDASVGPRLETDAESTGMEVCREGTAVESGRAAKEEGMVSVETMKKLMELLCDESGFLMEDKLLKLLASLKMDEQTVVKLDSLLCAFGIDEADMPKLADFLLKHQQQQRKSAEDVFAELGESINSTTNLTSKSIHANYVLPAFKSFLKQHMHYRESLAHPQPSFQFLDVRDTSKDEAYWESMGNIISEDKVSLWEAAENTLKQHLSVLTDISELITETQSLKQQNTELRMLLQQSLTSRVCV</sequence>
<dbReference type="Proteomes" id="UP001314229">
    <property type="component" value="Unassembled WGS sequence"/>
</dbReference>
<keyword evidence="4" id="KW-0282">Flagellum</keyword>
<dbReference type="PANTHER" id="PTHR21625">
    <property type="entry name" value="NYD-SP28 PROTEIN"/>
    <property type="match status" value="1"/>
</dbReference>
<feature type="region of interest" description="Disordered" evidence="11">
    <location>
        <begin position="1"/>
        <end position="64"/>
    </location>
</feature>
<keyword evidence="7" id="KW-0966">Cell projection</keyword>
<dbReference type="InterPro" id="IPR039750">
    <property type="entry name" value="DRC1/DRC2"/>
</dbReference>
<proteinExistence type="inferred from homology"/>
<protein>
    <recommendedName>
        <fullName evidence="3">Dynein regulatory complex protein 1</fullName>
    </recommendedName>
    <alternativeName>
        <fullName evidence="8">Coiled-coil domain-containing protein 164</fullName>
    </alternativeName>
</protein>
<comment type="subcellular location">
    <subcellularLocation>
        <location evidence="1">Cytoplasm</location>
        <location evidence="1">Cytoskeleton</location>
        <location evidence="1">Flagellum axoneme</location>
    </subcellularLocation>
</comment>
<gene>
    <name evidence="14" type="ORF">FSCOSCO3_A016989</name>
</gene>
<dbReference type="EMBL" id="CAWUFR010000053">
    <property type="protein sequence ID" value="CAK6961863.1"/>
    <property type="molecule type" value="Genomic_DNA"/>
</dbReference>
<name>A0AAV1NSA1_SCOSC</name>
<comment type="function">
    <text evidence="9">Component of the nexin-dynein regulatory complex (N-DRC) a key regulator of ciliary/flagellar motility which maintains the alignment and integrity of the distal axoneme and regulates microtubule sliding in motile axonemes. Plays a critical role in the assembly of N-DRC and also stabilizes the assembly of multiple inner dynein arms and radial spokes. Coassembles with CCDC65/DRC2 to form a central scaffold needed for assembly of the N-DRC and its attachment to the outer doublet microtubules.</text>
</comment>
<comment type="caution">
    <text evidence="14">The sequence shown here is derived from an EMBL/GenBank/DDBJ whole genome shotgun (WGS) entry which is preliminary data.</text>
</comment>
<feature type="compositionally biased region" description="Acidic residues" evidence="11">
    <location>
        <begin position="30"/>
        <end position="58"/>
    </location>
</feature>
<evidence type="ECO:0000256" key="11">
    <source>
        <dbReference type="SAM" id="MobiDB-lite"/>
    </source>
</evidence>
<feature type="domain" description="Dynein regulatory complex protein 1/2 N-terminal" evidence="12">
    <location>
        <begin position="83"/>
        <end position="182"/>
    </location>
</feature>
<dbReference type="GO" id="GO:0003352">
    <property type="term" value="P:regulation of cilium movement"/>
    <property type="evidence" value="ECO:0007669"/>
    <property type="project" value="TreeGrafter"/>
</dbReference>
<evidence type="ECO:0000256" key="5">
    <source>
        <dbReference type="ARBA" id="ARBA00023054"/>
    </source>
</evidence>
<evidence type="ECO:0000256" key="7">
    <source>
        <dbReference type="ARBA" id="ARBA00023273"/>
    </source>
</evidence>
<evidence type="ECO:0000256" key="2">
    <source>
        <dbReference type="ARBA" id="ARBA00009688"/>
    </source>
</evidence>
<keyword evidence="5 10" id="KW-0175">Coiled coil</keyword>
<dbReference type="Pfam" id="PF14772">
    <property type="entry name" value="NYD-SP28"/>
    <property type="match status" value="1"/>
</dbReference>
<evidence type="ECO:0000256" key="8">
    <source>
        <dbReference type="ARBA" id="ARBA00031554"/>
    </source>
</evidence>
<keyword evidence="6" id="KW-0969">Cilium</keyword>
<dbReference type="InterPro" id="IPR029440">
    <property type="entry name" value="DRC1_C"/>
</dbReference>